<evidence type="ECO:0000313" key="1">
    <source>
        <dbReference type="EMBL" id="DAD68835.1"/>
    </source>
</evidence>
<accession>A0A8S5LG22</accession>
<sequence>MIITLIEYARKHKKSIPAVRQMAARGGFKTAYKVGRDWVIDDMEPYPDRRIKDGKYIGFRQKVRRRSENTDE</sequence>
<name>A0A8S5LG22_9CAUD</name>
<proteinExistence type="predicted"/>
<dbReference type="EMBL" id="BK014710">
    <property type="protein sequence ID" value="DAD68835.1"/>
    <property type="molecule type" value="Genomic_DNA"/>
</dbReference>
<reference evidence="1" key="1">
    <citation type="journal article" date="2021" name="Proc. Natl. Acad. Sci. U.S.A.">
        <title>A Catalog of Tens of Thousands of Viruses from Human Metagenomes Reveals Hidden Associations with Chronic Diseases.</title>
        <authorList>
            <person name="Tisza M.J."/>
            <person name="Buck C.B."/>
        </authorList>
    </citation>
    <scope>NUCLEOTIDE SEQUENCE</scope>
    <source>
        <strain evidence="1">CtHP32</strain>
    </source>
</reference>
<protein>
    <submittedName>
        <fullName evidence="1">Uncharacterized protein</fullName>
    </submittedName>
</protein>
<organism evidence="1">
    <name type="scientific">Myoviridae sp. ctHP32</name>
    <dbReference type="NCBI Taxonomy" id="2823539"/>
    <lineage>
        <taxon>Viruses</taxon>
        <taxon>Duplodnaviria</taxon>
        <taxon>Heunggongvirae</taxon>
        <taxon>Uroviricota</taxon>
        <taxon>Caudoviricetes</taxon>
    </lineage>
</organism>